<feature type="domain" description="HEPN" evidence="1">
    <location>
        <begin position="17"/>
        <end position="125"/>
    </location>
</feature>
<dbReference type="Proteomes" id="UP000886043">
    <property type="component" value="Unassembled WGS sequence"/>
</dbReference>
<name>A0A7C3CQZ3_9BACT</name>
<comment type="caution">
    <text evidence="2">The sequence shown here is derived from an EMBL/GenBank/DDBJ whole genome shotgun (WGS) entry which is preliminary data.</text>
</comment>
<dbReference type="SMART" id="SM00748">
    <property type="entry name" value="HEPN"/>
    <property type="match status" value="1"/>
</dbReference>
<dbReference type="EMBL" id="DRMH01000139">
    <property type="protein sequence ID" value="HFC98789.1"/>
    <property type="molecule type" value="Genomic_DNA"/>
</dbReference>
<dbReference type="SUPFAM" id="SSF81593">
    <property type="entry name" value="Nucleotidyltransferase substrate binding subunit/domain"/>
    <property type="match status" value="1"/>
</dbReference>
<dbReference type="Gene3D" id="1.20.120.330">
    <property type="entry name" value="Nucleotidyltransferases domain 2"/>
    <property type="match status" value="1"/>
</dbReference>
<protein>
    <submittedName>
        <fullName evidence="2">HEPN domain-containing protein</fullName>
    </submittedName>
</protein>
<proteinExistence type="predicted"/>
<reference evidence="2" key="1">
    <citation type="journal article" date="2020" name="mSystems">
        <title>Genome- and Community-Level Interaction Insights into Carbon Utilization and Element Cycling Functions of Hydrothermarchaeota in Hydrothermal Sediment.</title>
        <authorList>
            <person name="Zhou Z."/>
            <person name="Liu Y."/>
            <person name="Xu W."/>
            <person name="Pan J."/>
            <person name="Luo Z.H."/>
            <person name="Li M."/>
        </authorList>
    </citation>
    <scope>NUCLEOTIDE SEQUENCE [LARGE SCALE GENOMIC DNA]</scope>
    <source>
        <strain evidence="2">HyVt-483</strain>
    </source>
</reference>
<accession>A0A7C3CQZ3</accession>
<sequence length="134" mass="15690">MRSPGGKALSETLKLFAQRAEKFFREALRHFEEGDLELSAFFAEQSAQLLLKTYLLKHTGTFPQTHNLHRLFREAAKVDATWETFYRDRVSVVDDLYQAYFTSRYLPFEFEKEAVVRMLEFLKDLRGRLGGSQS</sequence>
<dbReference type="AlphaFoldDB" id="A0A7C3CQZ3"/>
<evidence type="ECO:0000259" key="1">
    <source>
        <dbReference type="PROSITE" id="PS50910"/>
    </source>
</evidence>
<dbReference type="InterPro" id="IPR007842">
    <property type="entry name" value="HEPN_dom"/>
</dbReference>
<organism evidence="2">
    <name type="scientific">Thermosulfurimonas dismutans</name>
    <dbReference type="NCBI Taxonomy" id="999894"/>
    <lineage>
        <taxon>Bacteria</taxon>
        <taxon>Pseudomonadati</taxon>
        <taxon>Thermodesulfobacteriota</taxon>
        <taxon>Thermodesulfobacteria</taxon>
        <taxon>Thermodesulfobacteriales</taxon>
        <taxon>Thermodesulfobacteriaceae</taxon>
        <taxon>Thermosulfurimonas</taxon>
    </lineage>
</organism>
<gene>
    <name evidence="2" type="ORF">ENJ40_10135</name>
</gene>
<evidence type="ECO:0000313" key="2">
    <source>
        <dbReference type="EMBL" id="HFC98789.1"/>
    </source>
</evidence>
<dbReference type="PROSITE" id="PS50910">
    <property type="entry name" value="HEPN"/>
    <property type="match status" value="1"/>
</dbReference>
<dbReference type="Pfam" id="PF05168">
    <property type="entry name" value="HEPN"/>
    <property type="match status" value="1"/>
</dbReference>